<keyword evidence="5" id="KW-0472">Membrane</keyword>
<evidence type="ECO:0000256" key="5">
    <source>
        <dbReference type="SAM" id="Phobius"/>
    </source>
</evidence>
<dbReference type="InterPro" id="IPR002401">
    <property type="entry name" value="Cyt_P450_E_grp-I"/>
</dbReference>
<dbReference type="GO" id="GO:0016125">
    <property type="term" value="P:sterol metabolic process"/>
    <property type="evidence" value="ECO:0007669"/>
    <property type="project" value="TreeGrafter"/>
</dbReference>
<dbReference type="Pfam" id="PF00067">
    <property type="entry name" value="p450"/>
    <property type="match status" value="1"/>
</dbReference>
<evidence type="ECO:0000313" key="7">
    <source>
        <dbReference type="Proteomes" id="UP001180020"/>
    </source>
</evidence>
<dbReference type="PRINTS" id="PR00385">
    <property type="entry name" value="P450"/>
</dbReference>
<dbReference type="Proteomes" id="UP001180020">
    <property type="component" value="Unassembled WGS sequence"/>
</dbReference>
<keyword evidence="4" id="KW-0503">Monooxygenase</keyword>
<accession>A0AAV9CS93</accession>
<reference evidence="6" key="1">
    <citation type="journal article" date="2023" name="Nat. Commun.">
        <title>Diploid and tetraploid genomes of Acorus and the evolution of monocots.</title>
        <authorList>
            <person name="Ma L."/>
            <person name="Liu K.W."/>
            <person name="Li Z."/>
            <person name="Hsiao Y.Y."/>
            <person name="Qi Y."/>
            <person name="Fu T."/>
            <person name="Tang G.D."/>
            <person name="Zhang D."/>
            <person name="Sun W.H."/>
            <person name="Liu D.K."/>
            <person name="Li Y."/>
            <person name="Chen G.Z."/>
            <person name="Liu X.D."/>
            <person name="Liao X.Y."/>
            <person name="Jiang Y.T."/>
            <person name="Yu X."/>
            <person name="Hao Y."/>
            <person name="Huang J."/>
            <person name="Zhao X.W."/>
            <person name="Ke S."/>
            <person name="Chen Y.Y."/>
            <person name="Wu W.L."/>
            <person name="Hsu J.L."/>
            <person name="Lin Y.F."/>
            <person name="Huang M.D."/>
            <person name="Li C.Y."/>
            <person name="Huang L."/>
            <person name="Wang Z.W."/>
            <person name="Zhao X."/>
            <person name="Zhong W.Y."/>
            <person name="Peng D.H."/>
            <person name="Ahmad S."/>
            <person name="Lan S."/>
            <person name="Zhang J.S."/>
            <person name="Tsai W.C."/>
            <person name="Van de Peer Y."/>
            <person name="Liu Z.J."/>
        </authorList>
    </citation>
    <scope>NUCLEOTIDE SEQUENCE</scope>
    <source>
        <strain evidence="6">CP</strain>
    </source>
</reference>
<dbReference type="GO" id="GO:0020037">
    <property type="term" value="F:heme binding"/>
    <property type="evidence" value="ECO:0007669"/>
    <property type="project" value="InterPro"/>
</dbReference>
<dbReference type="InterPro" id="IPR036396">
    <property type="entry name" value="Cyt_P450_sf"/>
</dbReference>
<evidence type="ECO:0000256" key="2">
    <source>
        <dbReference type="ARBA" id="ARBA00023004"/>
    </source>
</evidence>
<evidence type="ECO:0000256" key="4">
    <source>
        <dbReference type="RuleBase" id="RU000461"/>
    </source>
</evidence>
<dbReference type="AlphaFoldDB" id="A0AAV9CS93"/>
<dbReference type="InterPro" id="IPR017972">
    <property type="entry name" value="Cyt_P450_CS"/>
</dbReference>
<dbReference type="GO" id="GO:0010268">
    <property type="term" value="P:brassinosteroid homeostasis"/>
    <property type="evidence" value="ECO:0007669"/>
    <property type="project" value="TreeGrafter"/>
</dbReference>
<dbReference type="GO" id="GO:0016705">
    <property type="term" value="F:oxidoreductase activity, acting on paired donors, with incorporation or reduction of molecular oxygen"/>
    <property type="evidence" value="ECO:0007669"/>
    <property type="project" value="InterPro"/>
</dbReference>
<reference evidence="6" key="2">
    <citation type="submission" date="2023-06" db="EMBL/GenBank/DDBJ databases">
        <authorList>
            <person name="Ma L."/>
            <person name="Liu K.-W."/>
            <person name="Li Z."/>
            <person name="Hsiao Y.-Y."/>
            <person name="Qi Y."/>
            <person name="Fu T."/>
            <person name="Tang G."/>
            <person name="Zhang D."/>
            <person name="Sun W.-H."/>
            <person name="Liu D.-K."/>
            <person name="Li Y."/>
            <person name="Chen G.-Z."/>
            <person name="Liu X.-D."/>
            <person name="Liao X.-Y."/>
            <person name="Jiang Y.-T."/>
            <person name="Yu X."/>
            <person name="Hao Y."/>
            <person name="Huang J."/>
            <person name="Zhao X.-W."/>
            <person name="Ke S."/>
            <person name="Chen Y.-Y."/>
            <person name="Wu W.-L."/>
            <person name="Hsu J.-L."/>
            <person name="Lin Y.-F."/>
            <person name="Huang M.-D."/>
            <person name="Li C.-Y."/>
            <person name="Huang L."/>
            <person name="Wang Z.-W."/>
            <person name="Zhao X."/>
            <person name="Zhong W.-Y."/>
            <person name="Peng D.-H."/>
            <person name="Ahmad S."/>
            <person name="Lan S."/>
            <person name="Zhang J.-S."/>
            <person name="Tsai W.-C."/>
            <person name="Van De Peer Y."/>
            <person name="Liu Z.-J."/>
        </authorList>
    </citation>
    <scope>NUCLEOTIDE SEQUENCE</scope>
    <source>
        <strain evidence="6">CP</strain>
        <tissue evidence="6">Leaves</tissue>
    </source>
</reference>
<dbReference type="EMBL" id="JAUJYO010000017">
    <property type="protein sequence ID" value="KAK1291108.1"/>
    <property type="molecule type" value="Genomic_DNA"/>
</dbReference>
<name>A0AAV9CS93_ACOCL</name>
<dbReference type="PROSITE" id="PS00086">
    <property type="entry name" value="CYTOCHROME_P450"/>
    <property type="match status" value="1"/>
</dbReference>
<dbReference type="GO" id="GO:0016132">
    <property type="term" value="P:brassinosteroid biosynthetic process"/>
    <property type="evidence" value="ECO:0007669"/>
    <property type="project" value="TreeGrafter"/>
</dbReference>
<comment type="cofactor">
    <cofactor evidence="3">
        <name>heme</name>
        <dbReference type="ChEBI" id="CHEBI:30413"/>
    </cofactor>
</comment>
<proteinExistence type="inferred from homology"/>
<sequence>MAPAVAWWCAVALGVVPLLVQLIWYWNDLKFWALLRWRSKNAKLPPGYMGPPFFGEMLSFLWYFKVVRQPDDFISSKIRRYGDGVGLYRSHLLGSPTIIACSPTTNKFIFQSPDSFPLHWPSLELVGKSSIGSVHGKQHLRLRNFIKNAINHPSALRRIASAVQPRIVDSLRFWAEKGAIRASDETKKVTFDNTCKVFVGLDPGPLAEELDRCFVGLLGGVRAYPLNFPGTAFRHALQCREKLIAMFRGELEKKKKKKGKEAEDMEGDLMDGLMRMKDEEGKPLSDEEVLDNIISLVVAGFETTALATMWALYHLAKSSHALHKLREENMALSKKNKGDFITMEDISQLKYTAKVVEETIRLANIAPMLFRAVTRDVDYRGYRIPKGWKVAVWIRSIHTDPKNFEDPLSFNPERWNEPPKPGTFQVFGGGSRVCVGNMLVKIELIIFLHHLALSYKWELINPDAKIMYLPHPRPVDGAMMKFSMI</sequence>
<keyword evidence="7" id="KW-1185">Reference proteome</keyword>
<comment type="similarity">
    <text evidence="4">Belongs to the cytochrome P450 family.</text>
</comment>
<keyword evidence="3 4" id="KW-0349">Heme</keyword>
<organism evidence="6 7">
    <name type="scientific">Acorus calamus</name>
    <name type="common">Sweet flag</name>
    <dbReference type="NCBI Taxonomy" id="4465"/>
    <lineage>
        <taxon>Eukaryota</taxon>
        <taxon>Viridiplantae</taxon>
        <taxon>Streptophyta</taxon>
        <taxon>Embryophyta</taxon>
        <taxon>Tracheophyta</taxon>
        <taxon>Spermatophyta</taxon>
        <taxon>Magnoliopsida</taxon>
        <taxon>Liliopsida</taxon>
        <taxon>Acoraceae</taxon>
        <taxon>Acorus</taxon>
    </lineage>
</organism>
<evidence type="ECO:0000313" key="6">
    <source>
        <dbReference type="EMBL" id="KAK1291108.1"/>
    </source>
</evidence>
<keyword evidence="4" id="KW-0560">Oxidoreductase</keyword>
<keyword evidence="5" id="KW-1133">Transmembrane helix</keyword>
<keyword evidence="5" id="KW-0812">Transmembrane</keyword>
<feature type="transmembrane region" description="Helical" evidence="5">
    <location>
        <begin position="47"/>
        <end position="64"/>
    </location>
</feature>
<comment type="caution">
    <text evidence="6">The sequence shown here is derived from an EMBL/GenBank/DDBJ whole genome shotgun (WGS) entry which is preliminary data.</text>
</comment>
<dbReference type="Gene3D" id="1.10.630.10">
    <property type="entry name" value="Cytochrome P450"/>
    <property type="match status" value="1"/>
</dbReference>
<feature type="transmembrane region" description="Helical" evidence="5">
    <location>
        <begin position="6"/>
        <end position="26"/>
    </location>
</feature>
<dbReference type="InterPro" id="IPR001128">
    <property type="entry name" value="Cyt_P450"/>
</dbReference>
<feature type="binding site" description="axial binding residue" evidence="3">
    <location>
        <position position="434"/>
    </location>
    <ligand>
        <name>heme</name>
        <dbReference type="ChEBI" id="CHEBI:30413"/>
    </ligand>
    <ligandPart>
        <name>Fe</name>
        <dbReference type="ChEBI" id="CHEBI:18248"/>
    </ligandPart>
</feature>
<dbReference type="PANTHER" id="PTHR24286">
    <property type="entry name" value="CYTOCHROME P450 26"/>
    <property type="match status" value="1"/>
</dbReference>
<dbReference type="PANTHER" id="PTHR24286:SF12">
    <property type="entry name" value="CYTOCHROME P450 FAMILY PROTEIN, EXPRESSED"/>
    <property type="match status" value="1"/>
</dbReference>
<protein>
    <submittedName>
        <fullName evidence="6">Ent-kaurenoic acid oxidase 1</fullName>
    </submittedName>
</protein>
<gene>
    <name evidence="6" type="primary">KAO1</name>
    <name evidence="6" type="ORF">QJS10_CPB17g01079</name>
</gene>
<keyword evidence="1 3" id="KW-0479">Metal-binding</keyword>
<dbReference type="GO" id="GO:0004497">
    <property type="term" value="F:monooxygenase activity"/>
    <property type="evidence" value="ECO:0007669"/>
    <property type="project" value="UniProtKB-KW"/>
</dbReference>
<dbReference type="PRINTS" id="PR00463">
    <property type="entry name" value="EP450I"/>
</dbReference>
<evidence type="ECO:0000256" key="1">
    <source>
        <dbReference type="ARBA" id="ARBA00022723"/>
    </source>
</evidence>
<keyword evidence="2 3" id="KW-0408">Iron</keyword>
<dbReference type="SUPFAM" id="SSF48264">
    <property type="entry name" value="Cytochrome P450"/>
    <property type="match status" value="1"/>
</dbReference>
<dbReference type="GO" id="GO:0005506">
    <property type="term" value="F:iron ion binding"/>
    <property type="evidence" value="ECO:0007669"/>
    <property type="project" value="InterPro"/>
</dbReference>
<evidence type="ECO:0000256" key="3">
    <source>
        <dbReference type="PIRSR" id="PIRSR602401-1"/>
    </source>
</evidence>